<gene>
    <name evidence="1" type="ORF">BMYO_1052</name>
</gene>
<keyword evidence="2" id="KW-1185">Reference proteome</keyword>
<sequence>MPHDFDRQKNQHEPYDNRHTSWYAEKQQTNIEIHPHALQAHRLTREQIETAFATRIGPARIRTRDHDADPPRWAVIGFDRERRPIELVYVETADPEPVIIHANYLTKGFFTEWSRA</sequence>
<dbReference type="AlphaFoldDB" id="A0A261FL54"/>
<dbReference type="Proteomes" id="UP000216871">
    <property type="component" value="Unassembled WGS sequence"/>
</dbReference>
<comment type="caution">
    <text evidence="1">The sequence shown here is derived from an EMBL/GenBank/DDBJ whole genome shotgun (WGS) entry which is preliminary data.</text>
</comment>
<protein>
    <recommendedName>
        <fullName evidence="3">DUF4258 domain-containing protein</fullName>
    </recommendedName>
</protein>
<accession>A0A261FL54</accession>
<evidence type="ECO:0008006" key="3">
    <source>
        <dbReference type="Google" id="ProtNLM"/>
    </source>
</evidence>
<evidence type="ECO:0000313" key="1">
    <source>
        <dbReference type="EMBL" id="OZG59818.1"/>
    </source>
</evidence>
<name>A0A261FL54_9BIFI</name>
<proteinExistence type="predicted"/>
<organism evidence="1 2">
    <name type="scientific">Bifidobacterium myosotis</name>
    <dbReference type="NCBI Taxonomy" id="1630166"/>
    <lineage>
        <taxon>Bacteria</taxon>
        <taxon>Bacillati</taxon>
        <taxon>Actinomycetota</taxon>
        <taxon>Actinomycetes</taxon>
        <taxon>Bifidobacteriales</taxon>
        <taxon>Bifidobacteriaceae</taxon>
        <taxon>Bifidobacterium</taxon>
    </lineage>
</organism>
<evidence type="ECO:0000313" key="2">
    <source>
        <dbReference type="Proteomes" id="UP000216871"/>
    </source>
</evidence>
<reference evidence="1 2" key="1">
    <citation type="journal article" date="2017" name="BMC Genomics">
        <title>Comparative genomic and phylogenomic analyses of the Bifidobacteriaceae family.</title>
        <authorList>
            <person name="Lugli G.A."/>
            <person name="Milani C."/>
            <person name="Turroni F."/>
            <person name="Duranti S."/>
            <person name="Mancabelli L."/>
            <person name="Mangifesta M."/>
            <person name="Ferrario C."/>
            <person name="Modesto M."/>
            <person name="Mattarelli P."/>
            <person name="Jiri K."/>
            <person name="van Sinderen D."/>
            <person name="Ventura M."/>
        </authorList>
    </citation>
    <scope>NUCLEOTIDE SEQUENCE [LARGE SCALE GENOMIC DNA]</scope>
    <source>
        <strain evidence="1 2">DSM 100196</strain>
    </source>
</reference>
<dbReference type="EMBL" id="MWWW01000011">
    <property type="protein sequence ID" value="OZG59818.1"/>
    <property type="molecule type" value="Genomic_DNA"/>
</dbReference>
<dbReference type="RefSeq" id="WP_094667519.1">
    <property type="nucleotide sequence ID" value="NZ_MWWW01000011.1"/>
</dbReference>